<dbReference type="Gene3D" id="1.10.10.10">
    <property type="entry name" value="Winged helix-like DNA-binding domain superfamily/Winged helix DNA-binding domain"/>
    <property type="match status" value="1"/>
</dbReference>
<name>W9EET7_9LACO</name>
<dbReference type="InterPro" id="IPR034829">
    <property type="entry name" value="DnaD-like_sf"/>
</dbReference>
<dbReference type="PANTHER" id="PTHR37293">
    <property type="entry name" value="PHAGE REPLICATION PROTEIN-RELATED"/>
    <property type="match status" value="1"/>
</dbReference>
<dbReference type="Pfam" id="PF21984">
    <property type="entry name" value="DnaD_N"/>
    <property type="match status" value="1"/>
</dbReference>
<comment type="caution">
    <text evidence="5">The sequence shown here is derived from an EMBL/GenBank/DDBJ whole genome shotgun (WGS) entry which is preliminary data.</text>
</comment>
<evidence type="ECO:0000259" key="4">
    <source>
        <dbReference type="Pfam" id="PF21984"/>
    </source>
</evidence>
<dbReference type="Gene3D" id="1.10.10.630">
    <property type="entry name" value="DnaD domain-like"/>
    <property type="match status" value="1"/>
</dbReference>
<comment type="similarity">
    <text evidence="1">Belongs to the DnaB/DnaD family.</text>
</comment>
<dbReference type="RefSeq" id="WP_009166490.1">
    <property type="nucleotide sequence ID" value="NZ_ALXG01000017.1"/>
</dbReference>
<dbReference type="PATRIC" id="fig|1221538.3.peg.446"/>
<protein>
    <submittedName>
        <fullName evidence="5">Chromosome replication initiation protein dnaD</fullName>
    </submittedName>
</protein>
<accession>W9EET7</accession>
<evidence type="ECO:0000313" key="5">
    <source>
        <dbReference type="EMBL" id="ETO40643.1"/>
    </source>
</evidence>
<dbReference type="Proteomes" id="UP000019474">
    <property type="component" value="Unassembled WGS sequence"/>
</dbReference>
<dbReference type="Pfam" id="PF07261">
    <property type="entry name" value="DnaB_2"/>
    <property type="match status" value="1"/>
</dbReference>
<dbReference type="NCBIfam" id="TIGR01446">
    <property type="entry name" value="DnaD_dom"/>
    <property type="match status" value="1"/>
</dbReference>
<keyword evidence="6" id="KW-1185">Reference proteome</keyword>
<dbReference type="InterPro" id="IPR053843">
    <property type="entry name" value="DnaD_N"/>
</dbReference>
<evidence type="ECO:0000256" key="1">
    <source>
        <dbReference type="ARBA" id="ARBA00093462"/>
    </source>
</evidence>
<feature type="domain" description="DnaD N-terminal" evidence="4">
    <location>
        <begin position="16"/>
        <end position="108"/>
    </location>
</feature>
<dbReference type="PANTHER" id="PTHR37293:SF6">
    <property type="entry name" value="DNA REPLICATION PROTEIN DNAD"/>
    <property type="match status" value="1"/>
</dbReference>
<reference evidence="5 6" key="1">
    <citation type="submission" date="2012-08" db="EMBL/GenBank/DDBJ databases">
        <title>Genome sequencing of Lactobacillus florum 8D.</title>
        <authorList>
            <person name="Kim E.B."/>
            <person name="Marco M.L."/>
        </authorList>
    </citation>
    <scope>NUCLEOTIDE SEQUENCE [LARGE SCALE GENOMIC DNA]</scope>
    <source>
        <strain evidence="5 6">8D</strain>
    </source>
</reference>
<proteinExistence type="inferred from homology"/>
<dbReference type="AlphaFoldDB" id="W9EET7"/>
<dbReference type="SUPFAM" id="SSF158499">
    <property type="entry name" value="DnaD domain-like"/>
    <property type="match status" value="1"/>
</dbReference>
<feature type="domain" description="DnaB/C C-terminal" evidence="3">
    <location>
        <begin position="133"/>
        <end position="205"/>
    </location>
</feature>
<dbReference type="InterPro" id="IPR006343">
    <property type="entry name" value="DnaB/C_C"/>
</dbReference>
<sequence length="233" mass="26837">MEQEFAHYLESGSLSISGFLLTNFKQLGLTAVELVLVLELQYQRQQQVFFPSAGSLAEITGLSEQTVYDELHQLVLKKIIAITRKHDRDEYSLRPLSKKISELLKQQVDVDEVTTTSAPAIESSANQRQTTVQMISKEFGRMLSPIELETITSWFDQDHYGNDLIQLALREAVLNQVYNLRYMDRILLNWHKANLQTAAQVEQYQQHRSNREMTANDGQQQPPQIPLFKIDKN</sequence>
<dbReference type="InterPro" id="IPR036388">
    <property type="entry name" value="WH-like_DNA-bd_sf"/>
</dbReference>
<evidence type="ECO:0000313" key="6">
    <source>
        <dbReference type="Proteomes" id="UP000019474"/>
    </source>
</evidence>
<dbReference type="EMBL" id="ALXG01000017">
    <property type="protein sequence ID" value="ETO40643.1"/>
    <property type="molecule type" value="Genomic_DNA"/>
</dbReference>
<feature type="compositionally biased region" description="Polar residues" evidence="2">
    <location>
        <begin position="205"/>
        <end position="222"/>
    </location>
</feature>
<evidence type="ECO:0000259" key="3">
    <source>
        <dbReference type="Pfam" id="PF07261"/>
    </source>
</evidence>
<evidence type="ECO:0000256" key="2">
    <source>
        <dbReference type="SAM" id="MobiDB-lite"/>
    </source>
</evidence>
<feature type="region of interest" description="Disordered" evidence="2">
    <location>
        <begin position="205"/>
        <end position="233"/>
    </location>
</feature>
<organism evidence="5 6">
    <name type="scientific">Fructilactobacillus florum 8D</name>
    <dbReference type="NCBI Taxonomy" id="1221538"/>
    <lineage>
        <taxon>Bacteria</taxon>
        <taxon>Bacillati</taxon>
        <taxon>Bacillota</taxon>
        <taxon>Bacilli</taxon>
        <taxon>Lactobacillales</taxon>
        <taxon>Lactobacillaceae</taxon>
        <taxon>Fructilactobacillus</taxon>
    </lineage>
</organism>
<dbReference type="InterPro" id="IPR053162">
    <property type="entry name" value="DnaD"/>
</dbReference>
<dbReference type="OrthoDB" id="9770238at2"/>
<gene>
    <name evidence="5" type="ORF">B808_442</name>
</gene>